<keyword evidence="3" id="KW-1185">Reference proteome</keyword>
<sequence length="158" mass="17507">MGTSDLAKEALRIAGTAGLSKDVIDLLKEKINLLDEKVDDLTSENSSLKSENYDLRKQLESLLESQSDGTSKPEGFDDTTDAILKLFFDVHDSIPAELIARELNIQTSIVRYHFDLLSEHDMIRRMQGGTRGFVSGVASPAKYGLCKAGREYVVKNLI</sequence>
<dbReference type="InterPro" id="IPR036390">
    <property type="entry name" value="WH_DNA-bd_sf"/>
</dbReference>
<accession>A0A6P1M824</accession>
<dbReference type="SUPFAM" id="SSF46785">
    <property type="entry name" value="Winged helix' DNA-binding domain"/>
    <property type="match status" value="1"/>
</dbReference>
<dbReference type="AlphaFoldDB" id="A0A6P1M824"/>
<dbReference type="RefSeq" id="WP_160627226.1">
    <property type="nucleotide sequence ID" value="NZ_CP047593.1"/>
</dbReference>
<evidence type="ECO:0000313" key="2">
    <source>
        <dbReference type="EMBL" id="QHI68674.1"/>
    </source>
</evidence>
<name>A0A6P1M824_9BACT</name>
<protein>
    <submittedName>
        <fullName evidence="2">Uncharacterized protein</fullName>
    </submittedName>
</protein>
<proteinExistence type="predicted"/>
<evidence type="ECO:0000256" key="1">
    <source>
        <dbReference type="SAM" id="Coils"/>
    </source>
</evidence>
<gene>
    <name evidence="2" type="ORF">GT409_04165</name>
</gene>
<feature type="coiled-coil region" evidence="1">
    <location>
        <begin position="24"/>
        <end position="58"/>
    </location>
</feature>
<dbReference type="Proteomes" id="UP000464954">
    <property type="component" value="Chromosome"/>
</dbReference>
<reference evidence="2 3" key="1">
    <citation type="submission" date="2020-01" db="EMBL/GenBank/DDBJ databases">
        <title>Ponticoccus aerotolerans gen. nov., sp. nov., an anaerobic bacterium and proposal of Ponticoccusceae fam. nov., Ponticoccusles ord. nov. and Ponticoccuse classis nov. in the phylum Kiritimatiellaeota.</title>
        <authorList>
            <person name="Zhou L.Y."/>
            <person name="Du Z.J."/>
        </authorList>
    </citation>
    <scope>NUCLEOTIDE SEQUENCE [LARGE SCALE GENOMIC DNA]</scope>
    <source>
        <strain evidence="2 3">S-5007</strain>
    </source>
</reference>
<keyword evidence="1" id="KW-0175">Coiled coil</keyword>
<evidence type="ECO:0000313" key="3">
    <source>
        <dbReference type="Proteomes" id="UP000464954"/>
    </source>
</evidence>
<organism evidence="2 3">
    <name type="scientific">Tichowtungia aerotolerans</name>
    <dbReference type="NCBI Taxonomy" id="2697043"/>
    <lineage>
        <taxon>Bacteria</taxon>
        <taxon>Pseudomonadati</taxon>
        <taxon>Kiritimatiellota</taxon>
        <taxon>Tichowtungiia</taxon>
        <taxon>Tichowtungiales</taxon>
        <taxon>Tichowtungiaceae</taxon>
        <taxon>Tichowtungia</taxon>
    </lineage>
</organism>
<dbReference type="EMBL" id="CP047593">
    <property type="protein sequence ID" value="QHI68674.1"/>
    <property type="molecule type" value="Genomic_DNA"/>
</dbReference>
<dbReference type="KEGG" id="taer:GT409_04165"/>